<accession>A0ABW1JED5</accession>
<dbReference type="SUPFAM" id="SSF55811">
    <property type="entry name" value="Nudix"/>
    <property type="match status" value="1"/>
</dbReference>
<name>A0ABW1JED5_9ACTN</name>
<evidence type="ECO:0000313" key="6">
    <source>
        <dbReference type="EMBL" id="MFC6006978.1"/>
    </source>
</evidence>
<dbReference type="PROSITE" id="PS00893">
    <property type="entry name" value="NUDIX_BOX"/>
    <property type="match status" value="1"/>
</dbReference>
<dbReference type="InterPro" id="IPR015797">
    <property type="entry name" value="NUDIX_hydrolase-like_dom_sf"/>
</dbReference>
<dbReference type="EMBL" id="JBHSRD010000003">
    <property type="protein sequence ID" value="MFC6006978.1"/>
    <property type="molecule type" value="Genomic_DNA"/>
</dbReference>
<evidence type="ECO:0000256" key="4">
    <source>
        <dbReference type="RuleBase" id="RU003476"/>
    </source>
</evidence>
<dbReference type="InterPro" id="IPR020084">
    <property type="entry name" value="NUDIX_hydrolase_CS"/>
</dbReference>
<evidence type="ECO:0000256" key="3">
    <source>
        <dbReference type="ARBA" id="ARBA00022801"/>
    </source>
</evidence>
<dbReference type="Pfam" id="PF00293">
    <property type="entry name" value="NUDIX"/>
    <property type="match status" value="1"/>
</dbReference>
<evidence type="ECO:0000256" key="1">
    <source>
        <dbReference type="ARBA" id="ARBA00001946"/>
    </source>
</evidence>
<keyword evidence="3 4" id="KW-0378">Hydrolase</keyword>
<dbReference type="PROSITE" id="PS51462">
    <property type="entry name" value="NUDIX"/>
    <property type="match status" value="1"/>
</dbReference>
<organism evidence="6 7">
    <name type="scientific">Angustibacter luteus</name>
    <dbReference type="NCBI Taxonomy" id="658456"/>
    <lineage>
        <taxon>Bacteria</taxon>
        <taxon>Bacillati</taxon>
        <taxon>Actinomycetota</taxon>
        <taxon>Actinomycetes</taxon>
        <taxon>Kineosporiales</taxon>
        <taxon>Kineosporiaceae</taxon>
    </lineage>
</organism>
<dbReference type="InterPro" id="IPR020476">
    <property type="entry name" value="Nudix_hydrolase"/>
</dbReference>
<comment type="cofactor">
    <cofactor evidence="1">
        <name>Mg(2+)</name>
        <dbReference type="ChEBI" id="CHEBI:18420"/>
    </cofactor>
</comment>
<dbReference type="Proteomes" id="UP001596189">
    <property type="component" value="Unassembled WGS sequence"/>
</dbReference>
<dbReference type="PRINTS" id="PR00502">
    <property type="entry name" value="NUDIXFAMILY"/>
</dbReference>
<evidence type="ECO:0000313" key="7">
    <source>
        <dbReference type="Proteomes" id="UP001596189"/>
    </source>
</evidence>
<dbReference type="RefSeq" id="WP_345718440.1">
    <property type="nucleotide sequence ID" value="NZ_BAABFP010000008.1"/>
</dbReference>
<feature type="domain" description="Nudix hydrolase" evidence="5">
    <location>
        <begin position="1"/>
        <end position="130"/>
    </location>
</feature>
<dbReference type="GO" id="GO:0016787">
    <property type="term" value="F:hydrolase activity"/>
    <property type="evidence" value="ECO:0007669"/>
    <property type="project" value="UniProtKB-KW"/>
</dbReference>
<gene>
    <name evidence="6" type="ORF">ACFQDO_07525</name>
</gene>
<dbReference type="InterPro" id="IPR000086">
    <property type="entry name" value="NUDIX_hydrolase_dom"/>
</dbReference>
<dbReference type="PANTHER" id="PTHR43046">
    <property type="entry name" value="GDP-MANNOSE MANNOSYL HYDROLASE"/>
    <property type="match status" value="1"/>
</dbReference>
<dbReference type="PANTHER" id="PTHR43046:SF14">
    <property type="entry name" value="MUTT_NUDIX FAMILY PROTEIN"/>
    <property type="match status" value="1"/>
</dbReference>
<comment type="similarity">
    <text evidence="2 4">Belongs to the Nudix hydrolase family.</text>
</comment>
<reference evidence="7" key="1">
    <citation type="journal article" date="2019" name="Int. J. Syst. Evol. Microbiol.">
        <title>The Global Catalogue of Microorganisms (GCM) 10K type strain sequencing project: providing services to taxonomists for standard genome sequencing and annotation.</title>
        <authorList>
            <consortium name="The Broad Institute Genomics Platform"/>
            <consortium name="The Broad Institute Genome Sequencing Center for Infectious Disease"/>
            <person name="Wu L."/>
            <person name="Ma J."/>
        </authorList>
    </citation>
    <scope>NUCLEOTIDE SEQUENCE [LARGE SCALE GENOMIC DNA]</scope>
    <source>
        <strain evidence="7">KACC 14249</strain>
    </source>
</reference>
<keyword evidence="7" id="KW-1185">Reference proteome</keyword>
<evidence type="ECO:0000256" key="2">
    <source>
        <dbReference type="ARBA" id="ARBA00005582"/>
    </source>
</evidence>
<sequence>MWEWETSVVLVRSAADELLFVRQDYGHRFFGLPGGRVEAGEEPQAAAVRELFEETGLTADTVAFLRTYDLVYPGTDSSYGAHVFVCDRYWGELATNVPDEISSVGWWSLGELPSPLTPSAHVVVRDLTRPS</sequence>
<evidence type="ECO:0000259" key="5">
    <source>
        <dbReference type="PROSITE" id="PS51462"/>
    </source>
</evidence>
<protein>
    <submittedName>
        <fullName evidence="6">NUDIX hydrolase</fullName>
    </submittedName>
</protein>
<dbReference type="Gene3D" id="3.90.79.10">
    <property type="entry name" value="Nucleoside Triphosphate Pyrophosphohydrolase"/>
    <property type="match status" value="1"/>
</dbReference>
<dbReference type="CDD" id="cd02883">
    <property type="entry name" value="NUDIX_Hydrolase"/>
    <property type="match status" value="1"/>
</dbReference>
<comment type="caution">
    <text evidence="6">The sequence shown here is derived from an EMBL/GenBank/DDBJ whole genome shotgun (WGS) entry which is preliminary data.</text>
</comment>
<proteinExistence type="inferred from homology"/>